<sequence>MRYLSWIITIPIALVIVSFAVSNRDAVELALWPLPFSITVPIYVAVLTTLVLGFLAGGFVAWSADRKHRVAARVRGRKAQQLERDLAREREQRTVAERRVAEAAQTLAAANTPMLDNDAARRAPLAQIGTTAQAR</sequence>
<keyword evidence="4 6" id="KW-0472">Membrane</keyword>
<dbReference type="STRING" id="1385369.N825_17380"/>
<protein>
    <recommendedName>
        <fullName evidence="7">Lipopolysaccharide assembly protein A domain-containing protein</fullName>
    </recommendedName>
</protein>
<evidence type="ECO:0000256" key="5">
    <source>
        <dbReference type="SAM" id="Coils"/>
    </source>
</evidence>
<organism evidence="8 9">
    <name type="scientific">Skermanella stibiiresistens SB22</name>
    <dbReference type="NCBI Taxonomy" id="1385369"/>
    <lineage>
        <taxon>Bacteria</taxon>
        <taxon>Pseudomonadati</taxon>
        <taxon>Pseudomonadota</taxon>
        <taxon>Alphaproteobacteria</taxon>
        <taxon>Rhodospirillales</taxon>
        <taxon>Azospirillaceae</taxon>
        <taxon>Skermanella</taxon>
    </lineage>
</organism>
<comment type="caution">
    <text evidence="8">The sequence shown here is derived from an EMBL/GenBank/DDBJ whole genome shotgun (WGS) entry which is preliminary data.</text>
</comment>
<dbReference type="AlphaFoldDB" id="W9H1G2"/>
<feature type="transmembrane region" description="Helical" evidence="6">
    <location>
        <begin position="40"/>
        <end position="64"/>
    </location>
</feature>
<keyword evidence="1" id="KW-1003">Cell membrane</keyword>
<feature type="domain" description="Lipopolysaccharide assembly protein A" evidence="7">
    <location>
        <begin position="23"/>
        <end position="86"/>
    </location>
</feature>
<dbReference type="EMBL" id="AVFL01000025">
    <property type="protein sequence ID" value="EWY37593.1"/>
    <property type="molecule type" value="Genomic_DNA"/>
</dbReference>
<evidence type="ECO:0000256" key="1">
    <source>
        <dbReference type="ARBA" id="ARBA00022475"/>
    </source>
</evidence>
<evidence type="ECO:0000313" key="9">
    <source>
        <dbReference type="Proteomes" id="UP000019486"/>
    </source>
</evidence>
<evidence type="ECO:0000256" key="2">
    <source>
        <dbReference type="ARBA" id="ARBA00022692"/>
    </source>
</evidence>
<accession>W9H1G2</accession>
<gene>
    <name evidence="8" type="ORF">N825_17380</name>
</gene>
<evidence type="ECO:0000259" key="7">
    <source>
        <dbReference type="Pfam" id="PF06305"/>
    </source>
</evidence>
<evidence type="ECO:0000313" key="8">
    <source>
        <dbReference type="EMBL" id="EWY37593.1"/>
    </source>
</evidence>
<dbReference type="Proteomes" id="UP000019486">
    <property type="component" value="Unassembled WGS sequence"/>
</dbReference>
<evidence type="ECO:0000256" key="6">
    <source>
        <dbReference type="SAM" id="Phobius"/>
    </source>
</evidence>
<dbReference type="GO" id="GO:0005886">
    <property type="term" value="C:plasma membrane"/>
    <property type="evidence" value="ECO:0007669"/>
    <property type="project" value="InterPro"/>
</dbReference>
<keyword evidence="3 6" id="KW-1133">Transmembrane helix</keyword>
<dbReference type="Pfam" id="PF06305">
    <property type="entry name" value="LapA_dom"/>
    <property type="match status" value="1"/>
</dbReference>
<dbReference type="InterPro" id="IPR010445">
    <property type="entry name" value="LapA_dom"/>
</dbReference>
<keyword evidence="5" id="KW-0175">Coiled coil</keyword>
<evidence type="ECO:0000256" key="3">
    <source>
        <dbReference type="ARBA" id="ARBA00022989"/>
    </source>
</evidence>
<proteinExistence type="predicted"/>
<reference evidence="8 9" key="1">
    <citation type="submission" date="2013-08" db="EMBL/GenBank/DDBJ databases">
        <title>The genome sequence of Skermanella stibiiresistens.</title>
        <authorList>
            <person name="Zhu W."/>
            <person name="Wang G."/>
        </authorList>
    </citation>
    <scope>NUCLEOTIDE SEQUENCE [LARGE SCALE GENOMIC DNA]</scope>
    <source>
        <strain evidence="8 9">SB22</strain>
    </source>
</reference>
<name>W9H1G2_9PROT</name>
<keyword evidence="2 6" id="KW-0812">Transmembrane</keyword>
<keyword evidence="9" id="KW-1185">Reference proteome</keyword>
<evidence type="ECO:0000256" key="4">
    <source>
        <dbReference type="ARBA" id="ARBA00023136"/>
    </source>
</evidence>
<feature type="coiled-coil region" evidence="5">
    <location>
        <begin position="79"/>
        <end position="106"/>
    </location>
</feature>